<comment type="similarity">
    <text evidence="7">Belongs to the binding-protein-dependent transport system permease family.</text>
</comment>
<proteinExistence type="inferred from homology"/>
<feature type="transmembrane region" description="Helical" evidence="7">
    <location>
        <begin position="142"/>
        <end position="160"/>
    </location>
</feature>
<evidence type="ECO:0000256" key="3">
    <source>
        <dbReference type="ARBA" id="ARBA00022475"/>
    </source>
</evidence>
<feature type="transmembrane region" description="Helical" evidence="7">
    <location>
        <begin position="80"/>
        <end position="99"/>
    </location>
</feature>
<sequence length="280" mass="31384">MRNRGASLRLNLGNFFCYAGLAMIGLICIYPALWVVMSSFRPGNALYSEHLIPSSFTLEHYKDLFRTYPFGKWFINTFKVAFFTMIFSTLLVTLTGYVFSRFRFRGRKKLMLGLLVIGMFPGFMSMIAVYILLLQLQLLDTHLSLILVYSAGAPMGYLYVKSYFDTIPQSLVDAARIDGAGHFTVFRRIMLPLSKPMIVYVALTSFSGGFVDFIFANMVLSTPEKQTLAVGLFKIVQGKFATEFTLFAAGCVLVAVPLTLLFILLQRYLVEGLMAGADKG</sequence>
<reference evidence="9 10" key="1">
    <citation type="submission" date="2024-02" db="EMBL/GenBank/DDBJ databases">
        <title>A nitrogen-fixing paenibacillus bacterium.</title>
        <authorList>
            <person name="Zhang W.L."/>
            <person name="Chen S.F."/>
        </authorList>
    </citation>
    <scope>NUCLEOTIDE SEQUENCE [LARGE SCALE GENOMIC DNA]</scope>
    <source>
        <strain evidence="9 10">M1</strain>
    </source>
</reference>
<evidence type="ECO:0000313" key="9">
    <source>
        <dbReference type="EMBL" id="MEF2968907.1"/>
    </source>
</evidence>
<dbReference type="PANTHER" id="PTHR32243:SF34">
    <property type="entry name" value="GALACTOOLIGOSACCHARIDES TRANSPORT SYSTEM PERMEASE PROTEIN GANQ"/>
    <property type="match status" value="1"/>
</dbReference>
<dbReference type="PROSITE" id="PS50928">
    <property type="entry name" value="ABC_TM1"/>
    <property type="match status" value="1"/>
</dbReference>
<dbReference type="Proteomes" id="UP001306950">
    <property type="component" value="Unassembled WGS sequence"/>
</dbReference>
<dbReference type="InterPro" id="IPR050901">
    <property type="entry name" value="BP-dep_ABC_trans_perm"/>
</dbReference>
<gene>
    <name evidence="9" type="ORF">V3851_24270</name>
</gene>
<comment type="caution">
    <text evidence="9">The sequence shown here is derived from an EMBL/GenBank/DDBJ whole genome shotgun (WGS) entry which is preliminary data.</text>
</comment>
<dbReference type="Pfam" id="PF00528">
    <property type="entry name" value="BPD_transp_1"/>
    <property type="match status" value="1"/>
</dbReference>
<feature type="transmembrane region" description="Helical" evidence="7">
    <location>
        <begin position="197"/>
        <end position="220"/>
    </location>
</feature>
<dbReference type="EMBL" id="JAZHPZ010000020">
    <property type="protein sequence ID" value="MEF2968907.1"/>
    <property type="molecule type" value="Genomic_DNA"/>
</dbReference>
<comment type="subcellular location">
    <subcellularLocation>
        <location evidence="1 7">Cell membrane</location>
        <topology evidence="1 7">Multi-pass membrane protein</topology>
    </subcellularLocation>
</comment>
<name>A0ABU7VYZ6_9BACL</name>
<protein>
    <submittedName>
        <fullName evidence="9">Sugar ABC transporter permease</fullName>
    </submittedName>
</protein>
<evidence type="ECO:0000256" key="7">
    <source>
        <dbReference type="RuleBase" id="RU363032"/>
    </source>
</evidence>
<evidence type="ECO:0000256" key="2">
    <source>
        <dbReference type="ARBA" id="ARBA00022448"/>
    </source>
</evidence>
<keyword evidence="3" id="KW-1003">Cell membrane</keyword>
<keyword evidence="2 7" id="KW-0813">Transport</keyword>
<dbReference type="SUPFAM" id="SSF161098">
    <property type="entry name" value="MetI-like"/>
    <property type="match status" value="1"/>
</dbReference>
<evidence type="ECO:0000256" key="1">
    <source>
        <dbReference type="ARBA" id="ARBA00004651"/>
    </source>
</evidence>
<dbReference type="InterPro" id="IPR000515">
    <property type="entry name" value="MetI-like"/>
</dbReference>
<dbReference type="RefSeq" id="WP_331849025.1">
    <property type="nucleotide sequence ID" value="NZ_JAZHPZ010000020.1"/>
</dbReference>
<dbReference type="InterPro" id="IPR035906">
    <property type="entry name" value="MetI-like_sf"/>
</dbReference>
<feature type="transmembrane region" description="Helical" evidence="7">
    <location>
        <begin position="111"/>
        <end position="136"/>
    </location>
</feature>
<evidence type="ECO:0000256" key="5">
    <source>
        <dbReference type="ARBA" id="ARBA00022989"/>
    </source>
</evidence>
<dbReference type="PANTHER" id="PTHR32243">
    <property type="entry name" value="MALTOSE TRANSPORT SYSTEM PERMEASE-RELATED"/>
    <property type="match status" value="1"/>
</dbReference>
<feature type="transmembrane region" description="Helical" evidence="7">
    <location>
        <begin position="12"/>
        <end position="37"/>
    </location>
</feature>
<evidence type="ECO:0000259" key="8">
    <source>
        <dbReference type="PROSITE" id="PS50928"/>
    </source>
</evidence>
<evidence type="ECO:0000313" key="10">
    <source>
        <dbReference type="Proteomes" id="UP001306950"/>
    </source>
</evidence>
<evidence type="ECO:0000256" key="6">
    <source>
        <dbReference type="ARBA" id="ARBA00023136"/>
    </source>
</evidence>
<keyword evidence="5 7" id="KW-1133">Transmembrane helix</keyword>
<keyword evidence="4 7" id="KW-0812">Transmembrane</keyword>
<evidence type="ECO:0000256" key="4">
    <source>
        <dbReference type="ARBA" id="ARBA00022692"/>
    </source>
</evidence>
<feature type="domain" description="ABC transmembrane type-1" evidence="8">
    <location>
        <begin position="74"/>
        <end position="265"/>
    </location>
</feature>
<keyword evidence="6 7" id="KW-0472">Membrane</keyword>
<organism evidence="9 10">
    <name type="scientific">Paenibacillus haidiansis</name>
    <dbReference type="NCBI Taxonomy" id="1574488"/>
    <lineage>
        <taxon>Bacteria</taxon>
        <taxon>Bacillati</taxon>
        <taxon>Bacillota</taxon>
        <taxon>Bacilli</taxon>
        <taxon>Bacillales</taxon>
        <taxon>Paenibacillaceae</taxon>
        <taxon>Paenibacillus</taxon>
    </lineage>
</organism>
<accession>A0ABU7VYZ6</accession>
<dbReference type="Gene3D" id="1.10.3720.10">
    <property type="entry name" value="MetI-like"/>
    <property type="match status" value="1"/>
</dbReference>
<feature type="transmembrane region" description="Helical" evidence="7">
    <location>
        <begin position="240"/>
        <end position="265"/>
    </location>
</feature>
<keyword evidence="10" id="KW-1185">Reference proteome</keyword>
<dbReference type="CDD" id="cd06261">
    <property type="entry name" value="TM_PBP2"/>
    <property type="match status" value="1"/>
</dbReference>